<feature type="transmembrane region" description="Helical" evidence="1">
    <location>
        <begin position="76"/>
        <end position="95"/>
    </location>
</feature>
<evidence type="ECO:0000313" key="2">
    <source>
        <dbReference type="EMBL" id="SVE48005.1"/>
    </source>
</evidence>
<dbReference type="EMBL" id="UINC01220197">
    <property type="protein sequence ID" value="SVE48005.1"/>
    <property type="molecule type" value="Genomic_DNA"/>
</dbReference>
<organism evidence="2">
    <name type="scientific">marine metagenome</name>
    <dbReference type="NCBI Taxonomy" id="408172"/>
    <lineage>
        <taxon>unclassified sequences</taxon>
        <taxon>metagenomes</taxon>
        <taxon>ecological metagenomes</taxon>
    </lineage>
</organism>
<keyword evidence="1" id="KW-0472">Membrane</keyword>
<feature type="non-terminal residue" evidence="2">
    <location>
        <position position="105"/>
    </location>
</feature>
<accession>A0A383DUU6</accession>
<keyword evidence="1" id="KW-1133">Transmembrane helix</keyword>
<proteinExistence type="predicted"/>
<evidence type="ECO:0000256" key="1">
    <source>
        <dbReference type="SAM" id="Phobius"/>
    </source>
</evidence>
<dbReference type="AlphaFoldDB" id="A0A383DUU6"/>
<feature type="transmembrane region" description="Helical" evidence="1">
    <location>
        <begin position="37"/>
        <end position="56"/>
    </location>
</feature>
<sequence>MAKKGLIWESTEFCGLAELLKHSSFCKKWAKNYRIKIGNVIKFIIVYLLMPILAAYKASSRHYCAFPGKRGIYGLFPAIWAFAFAPFFIPLWVILDLRKSFEQAA</sequence>
<keyword evidence="1" id="KW-0812">Transmembrane</keyword>
<name>A0A383DUU6_9ZZZZ</name>
<gene>
    <name evidence="2" type="ORF">METZ01_LOCUS500859</name>
</gene>
<reference evidence="2" key="1">
    <citation type="submission" date="2018-05" db="EMBL/GenBank/DDBJ databases">
        <authorList>
            <person name="Lanie J.A."/>
            <person name="Ng W.-L."/>
            <person name="Kazmierczak K.M."/>
            <person name="Andrzejewski T.M."/>
            <person name="Davidsen T.M."/>
            <person name="Wayne K.J."/>
            <person name="Tettelin H."/>
            <person name="Glass J.I."/>
            <person name="Rusch D."/>
            <person name="Podicherti R."/>
            <person name="Tsui H.-C.T."/>
            <person name="Winkler M.E."/>
        </authorList>
    </citation>
    <scope>NUCLEOTIDE SEQUENCE</scope>
</reference>
<protein>
    <submittedName>
        <fullName evidence="2">Uncharacterized protein</fullName>
    </submittedName>
</protein>